<proteinExistence type="predicted"/>
<dbReference type="Proteomes" id="UP000277204">
    <property type="component" value="Unassembled WGS sequence"/>
</dbReference>
<organism evidence="3 4">
    <name type="scientific">Schistosoma margrebowiei</name>
    <dbReference type="NCBI Taxonomy" id="48269"/>
    <lineage>
        <taxon>Eukaryota</taxon>
        <taxon>Metazoa</taxon>
        <taxon>Spiralia</taxon>
        <taxon>Lophotrochozoa</taxon>
        <taxon>Platyhelminthes</taxon>
        <taxon>Trematoda</taxon>
        <taxon>Digenea</taxon>
        <taxon>Strigeidida</taxon>
        <taxon>Schistosomatoidea</taxon>
        <taxon>Schistosomatidae</taxon>
        <taxon>Schistosoma</taxon>
    </lineage>
</organism>
<feature type="coiled-coil region" evidence="1">
    <location>
        <begin position="206"/>
        <end position="233"/>
    </location>
</feature>
<dbReference type="AlphaFoldDB" id="A0A183MMX8"/>
<dbReference type="EMBL" id="UZAI01017364">
    <property type="protein sequence ID" value="VDP23759.1"/>
    <property type="molecule type" value="Genomic_DNA"/>
</dbReference>
<dbReference type="SUPFAM" id="SSF56219">
    <property type="entry name" value="DNase I-like"/>
    <property type="match status" value="1"/>
</dbReference>
<feature type="coiled-coil region" evidence="1">
    <location>
        <begin position="51"/>
        <end position="127"/>
    </location>
</feature>
<evidence type="ECO:0000256" key="1">
    <source>
        <dbReference type="SAM" id="Coils"/>
    </source>
</evidence>
<evidence type="ECO:0000313" key="4">
    <source>
        <dbReference type="Proteomes" id="UP000277204"/>
    </source>
</evidence>
<name>A0A183MMX8_9TREM</name>
<dbReference type="InterPro" id="IPR036691">
    <property type="entry name" value="Endo/exonu/phosph_ase_sf"/>
</dbReference>
<feature type="region of interest" description="Disordered" evidence="2">
    <location>
        <begin position="130"/>
        <end position="196"/>
    </location>
</feature>
<keyword evidence="4" id="KW-1185">Reference proteome</keyword>
<feature type="compositionally biased region" description="Low complexity" evidence="2">
    <location>
        <begin position="130"/>
        <end position="146"/>
    </location>
</feature>
<keyword evidence="1" id="KW-0175">Coiled coil</keyword>
<gene>
    <name evidence="3" type="ORF">SMRZ_LOCUS17403</name>
</gene>
<accession>A0A183MMX8</accession>
<protein>
    <submittedName>
        <fullName evidence="3">Uncharacterized protein</fullName>
    </submittedName>
</protein>
<feature type="compositionally biased region" description="Basic and acidic residues" evidence="2">
    <location>
        <begin position="147"/>
        <end position="171"/>
    </location>
</feature>
<sequence>METLSRFQNGQYLLIVDCVLANLLSLQLMTYERNIIVIKFAGIQRHTQFIINQEKEKNEKLEKALEVHQANLFNLQTTFDNISRQNQKLFNEYEELQQKIQLKEATIKTLQEENNQLSENYKTVLQKLTSNNINNNNSSNVNTNNVKRNDGTYESNKSNDDKSINDRKQNNKEYTQPDQNPHQREAPMNPTHMTYPEKNNISLYQISKEQLAMRQYQNDLEETIRKQAKQIRQLKWLVVEFRTLVSSYLRLVICMYLHHRVDVHSRTRTQYRSLQTSSRWKSHGSRIIKASFKTKKKRITTNVIQYYAPTNDCNEDDKEQSYDRLKSIVEKCSGNDLTILIGDPNFKVGMDNIDYKGIMRRHGLVERNENRERSANLLAFNKMVIEVLGRNKHHDEEWISIETLDNIEERKDKKIPIINSRTQAENTKVQAEYTKADKEVKKSIKADKQKYVDELATTAKKPQEMAI</sequence>
<evidence type="ECO:0000256" key="2">
    <source>
        <dbReference type="SAM" id="MobiDB-lite"/>
    </source>
</evidence>
<evidence type="ECO:0000313" key="3">
    <source>
        <dbReference type="EMBL" id="VDP23759.1"/>
    </source>
</evidence>
<reference evidence="3 4" key="1">
    <citation type="submission" date="2018-11" db="EMBL/GenBank/DDBJ databases">
        <authorList>
            <consortium name="Pathogen Informatics"/>
        </authorList>
    </citation>
    <scope>NUCLEOTIDE SEQUENCE [LARGE SCALE GENOMIC DNA]</scope>
    <source>
        <strain evidence="3 4">Zambia</strain>
    </source>
</reference>